<proteinExistence type="predicted"/>
<dbReference type="CDD" id="cd24161">
    <property type="entry name" value="NUDIX_ADPRase_Ndx2"/>
    <property type="match status" value="1"/>
</dbReference>
<protein>
    <submittedName>
        <fullName evidence="2">NUDIX domain-containing protein</fullName>
    </submittedName>
</protein>
<organism evidence="2 3">
    <name type="scientific">Pedobacter insulae</name>
    <dbReference type="NCBI Taxonomy" id="414048"/>
    <lineage>
        <taxon>Bacteria</taxon>
        <taxon>Pseudomonadati</taxon>
        <taxon>Bacteroidota</taxon>
        <taxon>Sphingobacteriia</taxon>
        <taxon>Sphingobacteriales</taxon>
        <taxon>Sphingobacteriaceae</taxon>
        <taxon>Pedobacter</taxon>
    </lineage>
</organism>
<dbReference type="SUPFAM" id="SSF55811">
    <property type="entry name" value="Nudix"/>
    <property type="match status" value="1"/>
</dbReference>
<evidence type="ECO:0000313" key="2">
    <source>
        <dbReference type="EMBL" id="SFH29885.1"/>
    </source>
</evidence>
<accession>A0A1I2YWT1</accession>
<keyword evidence="3" id="KW-1185">Reference proteome</keyword>
<sequence>MSLDSPWKILKSNQIYDNAWIKLTEHQVINPAGGQGIYGEVHFKNLAIGVVVLDEDYNTWLVGQYRFPLKAYSWEIPEGGGLHTVDPMLSAKRELQEETGIIATKFTEIQKMHLSNSVTDEMAIIYIAQDLQIGDSSPEETEELVVRKLAFDEAYQMVMTGEITDSMSVAGILKTKILIEQGKI</sequence>
<name>A0A1I2YWT1_9SPHI</name>
<dbReference type="InterPro" id="IPR015797">
    <property type="entry name" value="NUDIX_hydrolase-like_dom_sf"/>
</dbReference>
<dbReference type="STRING" id="414048.SAMN04489864_108130"/>
<dbReference type="EMBL" id="FOPP01000008">
    <property type="protein sequence ID" value="SFH29885.1"/>
    <property type="molecule type" value="Genomic_DNA"/>
</dbReference>
<dbReference type="PROSITE" id="PS51462">
    <property type="entry name" value="NUDIX"/>
    <property type="match status" value="1"/>
</dbReference>
<reference evidence="2 3" key="1">
    <citation type="submission" date="2016-10" db="EMBL/GenBank/DDBJ databases">
        <authorList>
            <person name="de Groot N.N."/>
        </authorList>
    </citation>
    <scope>NUCLEOTIDE SEQUENCE [LARGE SCALE GENOMIC DNA]</scope>
    <source>
        <strain evidence="2 3">DSM 18684</strain>
    </source>
</reference>
<dbReference type="OrthoDB" id="9806150at2"/>
<feature type="domain" description="Nudix hydrolase" evidence="1">
    <location>
        <begin position="43"/>
        <end position="171"/>
    </location>
</feature>
<dbReference type="RefSeq" id="WP_090995453.1">
    <property type="nucleotide sequence ID" value="NZ_FOPP01000008.1"/>
</dbReference>
<evidence type="ECO:0000313" key="3">
    <source>
        <dbReference type="Proteomes" id="UP000199666"/>
    </source>
</evidence>
<dbReference type="InterPro" id="IPR000086">
    <property type="entry name" value="NUDIX_hydrolase_dom"/>
</dbReference>
<dbReference type="Gene3D" id="3.90.79.10">
    <property type="entry name" value="Nucleoside Triphosphate Pyrophosphohydrolase"/>
    <property type="match status" value="1"/>
</dbReference>
<dbReference type="AlphaFoldDB" id="A0A1I2YWT1"/>
<dbReference type="Proteomes" id="UP000199666">
    <property type="component" value="Unassembled WGS sequence"/>
</dbReference>
<dbReference type="Pfam" id="PF00293">
    <property type="entry name" value="NUDIX"/>
    <property type="match status" value="1"/>
</dbReference>
<evidence type="ECO:0000259" key="1">
    <source>
        <dbReference type="PROSITE" id="PS51462"/>
    </source>
</evidence>
<gene>
    <name evidence="2" type="ORF">SAMN04489864_108130</name>
</gene>